<comment type="catalytic activity">
    <reaction evidence="10">
        <text>a (3R)-hydroxyacyl-[ACP] + L-ornithine = a lyso-ornithine lipid + holo-[ACP] + H(+)</text>
        <dbReference type="Rhea" id="RHEA:20633"/>
        <dbReference type="Rhea" id="RHEA-COMP:9685"/>
        <dbReference type="Rhea" id="RHEA-COMP:9945"/>
        <dbReference type="ChEBI" id="CHEBI:15378"/>
        <dbReference type="ChEBI" id="CHEBI:46911"/>
        <dbReference type="ChEBI" id="CHEBI:64479"/>
        <dbReference type="ChEBI" id="CHEBI:78827"/>
        <dbReference type="ChEBI" id="CHEBI:138482"/>
        <dbReference type="EC" id="2.3.2.30"/>
    </reaction>
    <physiologicalReaction direction="left-to-right" evidence="10">
        <dbReference type="Rhea" id="RHEA:20634"/>
    </physiologicalReaction>
</comment>
<dbReference type="CDD" id="cd07986">
    <property type="entry name" value="LPLAT_ACT14924-like"/>
    <property type="match status" value="1"/>
</dbReference>
<gene>
    <name evidence="12" type="ORF">Q9312_09995</name>
</gene>
<dbReference type="GO" id="GO:0043810">
    <property type="term" value="F:ornithine-acyl [acyl carrier protein] N-acyltransferase activity"/>
    <property type="evidence" value="ECO:0007669"/>
    <property type="project" value="UniProtKB-EC"/>
</dbReference>
<dbReference type="SUPFAM" id="SSF55729">
    <property type="entry name" value="Acyl-CoA N-acyltransferases (Nat)"/>
    <property type="match status" value="1"/>
</dbReference>
<dbReference type="GO" id="GO:0006629">
    <property type="term" value="P:lipid metabolic process"/>
    <property type="evidence" value="ECO:0007669"/>
    <property type="project" value="UniProtKB-KW"/>
</dbReference>
<keyword evidence="4" id="KW-0443">Lipid metabolism</keyword>
<keyword evidence="13" id="KW-1185">Reference proteome</keyword>
<dbReference type="InterPro" id="IPR045746">
    <property type="entry name" value="ACT14924-like_Acyltransf_dom"/>
</dbReference>
<dbReference type="EMBL" id="CP133548">
    <property type="protein sequence ID" value="WMS85544.1"/>
    <property type="molecule type" value="Genomic_DNA"/>
</dbReference>
<comment type="similarity">
    <text evidence="6">Belongs to the acetyltransferase family. OlsB subfamily.</text>
</comment>
<evidence type="ECO:0000256" key="8">
    <source>
        <dbReference type="ARBA" id="ARBA00039866"/>
    </source>
</evidence>
<dbReference type="PANTHER" id="PTHR37323">
    <property type="entry name" value="GCN5-RELATED N-ACETYLTRANSFERASE"/>
    <property type="match status" value="1"/>
</dbReference>
<protein>
    <recommendedName>
        <fullName evidence="8">L-ornithine N(alpha)-acyltransferase</fullName>
        <ecNumber evidence="7">2.3.2.30</ecNumber>
    </recommendedName>
</protein>
<evidence type="ECO:0000256" key="1">
    <source>
        <dbReference type="ARBA" id="ARBA00005189"/>
    </source>
</evidence>
<dbReference type="InterPro" id="IPR052351">
    <property type="entry name" value="Ornithine_N-alpha-AT"/>
</dbReference>
<dbReference type="KEGG" id="plei:Q9312_09995"/>
<proteinExistence type="inferred from homology"/>
<dbReference type="InterPro" id="IPR002123">
    <property type="entry name" value="Plipid/glycerol_acylTrfase"/>
</dbReference>
<evidence type="ECO:0000259" key="11">
    <source>
        <dbReference type="SMART" id="SM00563"/>
    </source>
</evidence>
<accession>A0AA51RQ88</accession>
<evidence type="ECO:0000313" key="13">
    <source>
        <dbReference type="Proteomes" id="UP001239782"/>
    </source>
</evidence>
<keyword evidence="2" id="KW-0444">Lipid biosynthesis</keyword>
<dbReference type="SUPFAM" id="SSF69593">
    <property type="entry name" value="Glycerol-3-phosphate (1)-acyltransferase"/>
    <property type="match status" value="1"/>
</dbReference>
<dbReference type="RefSeq" id="WP_309200697.1">
    <property type="nucleotide sequence ID" value="NZ_CP133548.1"/>
</dbReference>
<dbReference type="Pfam" id="PF13444">
    <property type="entry name" value="Acetyltransf_5"/>
    <property type="match status" value="1"/>
</dbReference>
<evidence type="ECO:0000256" key="6">
    <source>
        <dbReference type="ARBA" id="ARBA00038095"/>
    </source>
</evidence>
<evidence type="ECO:0000256" key="4">
    <source>
        <dbReference type="ARBA" id="ARBA00023098"/>
    </source>
</evidence>
<dbReference type="SMART" id="SM00563">
    <property type="entry name" value="PlsC"/>
    <property type="match status" value="1"/>
</dbReference>
<dbReference type="AlphaFoldDB" id="A0AA51RQ88"/>
<dbReference type="PANTHER" id="PTHR37323:SF1">
    <property type="entry name" value="L-ORNITHINE N(ALPHA)-ACYLTRANSFERASE"/>
    <property type="match status" value="1"/>
</dbReference>
<evidence type="ECO:0000256" key="3">
    <source>
        <dbReference type="ARBA" id="ARBA00022679"/>
    </source>
</evidence>
<comment type="pathway">
    <text evidence="1">Lipid metabolism.</text>
</comment>
<feature type="domain" description="Phospholipid/glycerol acyltransferase" evidence="11">
    <location>
        <begin position="81"/>
        <end position="198"/>
    </location>
</feature>
<keyword evidence="5 12" id="KW-0012">Acyltransferase</keyword>
<dbReference type="Proteomes" id="UP001239782">
    <property type="component" value="Chromosome"/>
</dbReference>
<evidence type="ECO:0000256" key="10">
    <source>
        <dbReference type="ARBA" id="ARBA00047785"/>
    </source>
</evidence>
<evidence type="ECO:0000313" key="12">
    <source>
        <dbReference type="EMBL" id="WMS85544.1"/>
    </source>
</evidence>
<sequence length="571" mass="65609">MFTVDQFLSEKYPTISNRPLVYKAISGVLKYLLHESEFKQFEQDYPNLSGISFVEKVLEYFNFSYQISHRDRERIPSQGRVVIVSNHPIGSLDGLALIKLIYDIRPDVKIVANELLMALNPLHDVLLPVNNMNGKTPKENFSAIQEFLASEGAVIIFPAGEVSRMRLSGVKDGLWRSGFLRMARSAKAPVLPLFVDARNSMAFYLASAIYKPMATLMLVKEMFKQSQKTVTIKAGNPIPFEQFEKLPFDNKQTAKLFRKHLYALASNRKAVFESITPIAHPENPVAVYEELRSHRKLGETPDGKLMFLCESLKDSILLREIGRLRELSFRAVGEGTGLKRDTDTYDRHYYHLVLWDKELMEVVGAYRFCDTKKVIAEKGIEHLYTHSLFQFNRSMNGYLQQGLELGRSFVQPKFWGKRSLDYLWFGIGAFIKENPQFRYLFGPVSMSNQMPKAAKDLMIHFYRCYFSDGHHDAASRHPYSIEDEVSEKLRETFKGNDYKEDFTQLKSLLANMGVSIPTLYKQYSELCSPGGVRFLDFGVDPEFADCVDGLVMVDLAQLKEKKRKRYLQRDA</sequence>
<name>A0AA51RQ88_9GAMM</name>
<dbReference type="Pfam" id="PF19576">
    <property type="entry name" value="Acyltransf_2"/>
    <property type="match status" value="1"/>
</dbReference>
<evidence type="ECO:0000256" key="2">
    <source>
        <dbReference type="ARBA" id="ARBA00022516"/>
    </source>
</evidence>
<evidence type="ECO:0000256" key="7">
    <source>
        <dbReference type="ARBA" id="ARBA00039058"/>
    </source>
</evidence>
<organism evidence="12 13">
    <name type="scientific">Pleionea litopenaei</name>
    <dbReference type="NCBI Taxonomy" id="3070815"/>
    <lineage>
        <taxon>Bacteria</taxon>
        <taxon>Pseudomonadati</taxon>
        <taxon>Pseudomonadota</taxon>
        <taxon>Gammaproteobacteria</taxon>
        <taxon>Oceanospirillales</taxon>
        <taxon>Pleioneaceae</taxon>
        <taxon>Pleionea</taxon>
    </lineage>
</organism>
<evidence type="ECO:0000256" key="9">
    <source>
        <dbReference type="ARBA" id="ARBA00045724"/>
    </source>
</evidence>
<reference evidence="12 13" key="1">
    <citation type="submission" date="2023-08" db="EMBL/GenBank/DDBJ databases">
        <title>Pleionea litopenaei sp. nov., isolated from stomach of juvenile Litopenaeus vannamei.</title>
        <authorList>
            <person name="Rho A.M."/>
            <person name="Hwang C.Y."/>
        </authorList>
    </citation>
    <scope>NUCLEOTIDE SEQUENCE [LARGE SCALE GENOMIC DNA]</scope>
    <source>
        <strain evidence="12 13">HL-JVS1</strain>
    </source>
</reference>
<dbReference type="EC" id="2.3.2.30" evidence="7"/>
<comment type="function">
    <text evidence="9">Catalyzes the first step in the biosynthesis of ornithine lipids, which are phosphorus-free membrane lipids. Catalyzes the 3-hydroxyacyl-acyl carrier protein-dependent acylation of ornithine to form lyso-ornithine lipid (LOL).</text>
</comment>
<keyword evidence="3" id="KW-0808">Transferase</keyword>
<evidence type="ECO:0000256" key="5">
    <source>
        <dbReference type="ARBA" id="ARBA00023315"/>
    </source>
</evidence>
<dbReference type="InterPro" id="IPR016181">
    <property type="entry name" value="Acyl_CoA_acyltransferase"/>
</dbReference>